<feature type="transmembrane region" description="Helical" evidence="1">
    <location>
        <begin position="14"/>
        <end position="33"/>
    </location>
</feature>
<protein>
    <submittedName>
        <fullName evidence="2">Uncharacterized protein</fullName>
    </submittedName>
</protein>
<dbReference type="Proteomes" id="UP001179647">
    <property type="component" value="Plasmid unnamed3"/>
</dbReference>
<geneLocation type="plasmid" evidence="2 3">
    <name>unnamed3</name>
</geneLocation>
<gene>
    <name evidence="2" type="ORF">OL234_10930</name>
</gene>
<keyword evidence="1" id="KW-0472">Membrane</keyword>
<keyword evidence="1" id="KW-0812">Transmembrane</keyword>
<accession>A0AAF0CX56</accession>
<name>A0AAF0CX56_9ENTE</name>
<sequence length="66" mass="7750">MFDKYKEFTEKHPYIYVMLIMIVASFIGISIEYIVNKDFIGGGLYTALALTVVEFLRVRKRDKKIL</sequence>
<feature type="transmembrane region" description="Helical" evidence="1">
    <location>
        <begin position="39"/>
        <end position="56"/>
    </location>
</feature>
<dbReference type="AlphaFoldDB" id="A0AAF0CX56"/>
<keyword evidence="2" id="KW-0614">Plasmid</keyword>
<evidence type="ECO:0000313" key="2">
    <source>
        <dbReference type="EMBL" id="WEG74433.1"/>
    </source>
</evidence>
<dbReference type="KEGG" id="vie:OL234_10930"/>
<dbReference type="EMBL" id="CP110235">
    <property type="protein sequence ID" value="WEG74433.1"/>
    <property type="molecule type" value="Genomic_DNA"/>
</dbReference>
<evidence type="ECO:0000313" key="3">
    <source>
        <dbReference type="Proteomes" id="UP001179647"/>
    </source>
</evidence>
<reference evidence="2" key="1">
    <citation type="submission" date="2022-10" db="EMBL/GenBank/DDBJ databases">
        <title>Vagococcus sp. isolated from poultry meat.</title>
        <authorList>
            <person name="Johansson P."/>
            <person name="Bjorkroth J."/>
        </authorList>
    </citation>
    <scope>NUCLEOTIDE SEQUENCE</scope>
    <source>
        <strain evidence="2">STAA11</strain>
        <plasmid evidence="2">unnamed3</plasmid>
    </source>
</reference>
<dbReference type="RefSeq" id="WP_275470229.1">
    <property type="nucleotide sequence ID" value="NZ_CP110235.1"/>
</dbReference>
<keyword evidence="1" id="KW-1133">Transmembrane helix</keyword>
<organism evidence="2 3">
    <name type="scientific">Vagococcus intermedius</name>
    <dbReference type="NCBI Taxonomy" id="2991418"/>
    <lineage>
        <taxon>Bacteria</taxon>
        <taxon>Bacillati</taxon>
        <taxon>Bacillota</taxon>
        <taxon>Bacilli</taxon>
        <taxon>Lactobacillales</taxon>
        <taxon>Enterococcaceae</taxon>
        <taxon>Vagococcus</taxon>
    </lineage>
</organism>
<evidence type="ECO:0000256" key="1">
    <source>
        <dbReference type="SAM" id="Phobius"/>
    </source>
</evidence>
<proteinExistence type="predicted"/>
<keyword evidence="3" id="KW-1185">Reference proteome</keyword>